<dbReference type="InterPro" id="IPR004843">
    <property type="entry name" value="Calcineurin-like_PHP"/>
</dbReference>
<dbReference type="Pfam" id="PF00149">
    <property type="entry name" value="Metallophos"/>
    <property type="match status" value="1"/>
</dbReference>
<reference evidence="2 3" key="1">
    <citation type="journal article" date="2022" name="ISME Commun">
        <title>Vulcanimicrobium alpinus gen. nov. sp. nov., the first cultivated representative of the candidate phylum 'Eremiobacterota', is a metabolically versatile aerobic anoxygenic phototroph.</title>
        <authorList>
            <person name="Yabe S."/>
            <person name="Muto K."/>
            <person name="Abe K."/>
            <person name="Yokota A."/>
            <person name="Staudigel H."/>
            <person name="Tebo B.M."/>
        </authorList>
    </citation>
    <scope>NUCLEOTIDE SEQUENCE [LARGE SCALE GENOMIC DNA]</scope>
    <source>
        <strain evidence="2 3">WC8-2</strain>
    </source>
</reference>
<gene>
    <name evidence="2" type="ORF">WPS_33010</name>
</gene>
<proteinExistence type="predicted"/>
<dbReference type="RefSeq" id="WP_317995577.1">
    <property type="nucleotide sequence ID" value="NZ_AP025523.1"/>
</dbReference>
<dbReference type="InterPro" id="IPR029052">
    <property type="entry name" value="Metallo-depent_PP-like"/>
</dbReference>
<keyword evidence="3" id="KW-1185">Reference proteome</keyword>
<evidence type="ECO:0000313" key="3">
    <source>
        <dbReference type="Proteomes" id="UP001317532"/>
    </source>
</evidence>
<evidence type="ECO:0000259" key="1">
    <source>
        <dbReference type="Pfam" id="PF00149"/>
    </source>
</evidence>
<dbReference type="EMBL" id="AP025523">
    <property type="protein sequence ID" value="BDE08025.1"/>
    <property type="molecule type" value="Genomic_DNA"/>
</dbReference>
<organism evidence="2 3">
    <name type="scientific">Vulcanimicrobium alpinum</name>
    <dbReference type="NCBI Taxonomy" id="3016050"/>
    <lineage>
        <taxon>Bacteria</taxon>
        <taxon>Bacillati</taxon>
        <taxon>Vulcanimicrobiota</taxon>
        <taxon>Vulcanimicrobiia</taxon>
        <taxon>Vulcanimicrobiales</taxon>
        <taxon>Vulcanimicrobiaceae</taxon>
        <taxon>Vulcanimicrobium</taxon>
    </lineage>
</organism>
<dbReference type="Proteomes" id="UP001317532">
    <property type="component" value="Chromosome"/>
</dbReference>
<protein>
    <recommendedName>
        <fullName evidence="1">Calcineurin-like phosphoesterase domain-containing protein</fullName>
    </recommendedName>
</protein>
<dbReference type="SUPFAM" id="SSF56300">
    <property type="entry name" value="Metallo-dependent phosphatases"/>
    <property type="match status" value="1"/>
</dbReference>
<dbReference type="Gene3D" id="3.60.21.10">
    <property type="match status" value="1"/>
</dbReference>
<name>A0AAN2CAU0_UNVUL</name>
<sequence length="381" mass="40644">MLIATILSAWLQYGADGEPHARAVVSGAACPAARADEKLLAMERRAAGGPGFDDVVCDVAIPKDAKRVAVDARALPAPAHDPRTIVVLGDTGCRISLVLAQGCNDPSAWPLPANARAIAALHPDLVIHVGDYLYRERACPALSACSGSPHGDNAFAWQADWLRPAAPIFANAPMLMLRGNHEECSRNGPGWFRYLDPHASTACKDTTDPYAVDLGTLRIVAFDSAVAEDQGVNDDHGPIYRRQFAQARALAIGASEAWFVTHRPPYTNGDERDAMGDALQPFDAVLSGHIHLFGAVDVDGQPPLVINGEGGTRLDLNYASFLGLAMGKLHAAGTPFGEARFGFGVYRRTNAGWTVSLRDPGGVERAVCVLAKRSVHCERVE</sequence>
<dbReference type="GO" id="GO:0016787">
    <property type="term" value="F:hydrolase activity"/>
    <property type="evidence" value="ECO:0007669"/>
    <property type="project" value="InterPro"/>
</dbReference>
<accession>A0AAN2CAU0</accession>
<dbReference type="AlphaFoldDB" id="A0AAN2CAU0"/>
<feature type="domain" description="Calcineurin-like phosphoesterase" evidence="1">
    <location>
        <begin position="84"/>
        <end position="291"/>
    </location>
</feature>
<evidence type="ECO:0000313" key="2">
    <source>
        <dbReference type="EMBL" id="BDE08025.1"/>
    </source>
</evidence>
<dbReference type="KEGG" id="vab:WPS_33010"/>